<dbReference type="PIRSF" id="PIRSF039012">
    <property type="entry name" value="ASP"/>
    <property type="match status" value="1"/>
</dbReference>
<dbReference type="GO" id="GO:0016811">
    <property type="term" value="F:hydrolase activity, acting on carbon-nitrogen (but not peptide) bonds, in linear amides"/>
    <property type="evidence" value="ECO:0007669"/>
    <property type="project" value="InterPro"/>
</dbReference>
<dbReference type="HOGENOM" id="CLU_035605_0_1_10"/>
<gene>
    <name evidence="6" type="ordered locus">Halhy_5087</name>
</gene>
<comment type="cofactor">
    <cofactor evidence="1">
        <name>Zn(2+)</name>
        <dbReference type="ChEBI" id="CHEBI:29105"/>
    </cofactor>
</comment>
<dbReference type="EMBL" id="CP002691">
    <property type="protein sequence ID" value="AEE52913.1"/>
    <property type="molecule type" value="Genomic_DNA"/>
</dbReference>
<reference key="2">
    <citation type="submission" date="2011-04" db="EMBL/GenBank/DDBJ databases">
        <title>Complete sequence of chromosome of Haliscomenobacter hydrossis DSM 1100.</title>
        <authorList>
            <consortium name="US DOE Joint Genome Institute (JGI-PGF)"/>
            <person name="Lucas S."/>
            <person name="Han J."/>
            <person name="Lapidus A."/>
            <person name="Bruce D."/>
            <person name="Goodwin L."/>
            <person name="Pitluck S."/>
            <person name="Peters L."/>
            <person name="Kyrpides N."/>
            <person name="Mavromatis K."/>
            <person name="Ivanova N."/>
            <person name="Ovchinnikova G."/>
            <person name="Pagani I."/>
            <person name="Daligault H."/>
            <person name="Detter J.C."/>
            <person name="Han C."/>
            <person name="Land M."/>
            <person name="Hauser L."/>
            <person name="Markowitz V."/>
            <person name="Cheng J.-F."/>
            <person name="Hugenholtz P."/>
            <person name="Woyke T."/>
            <person name="Wu D."/>
            <person name="Verbarg S."/>
            <person name="Frueling A."/>
            <person name="Brambilla E."/>
            <person name="Klenk H.-P."/>
            <person name="Eisen J.A."/>
        </authorList>
    </citation>
    <scope>NUCLEOTIDE SEQUENCE</scope>
    <source>
        <strain>DSM 1100</strain>
    </source>
</reference>
<name>F4L3D6_HALH1</name>
<dbReference type="PANTHER" id="PTHR37326">
    <property type="entry name" value="BLL3975 PROTEIN"/>
    <property type="match status" value="1"/>
</dbReference>
<dbReference type="InterPro" id="IPR053138">
    <property type="entry name" value="N-alpha-Ac-DABA_deacetylase"/>
</dbReference>
<dbReference type="GO" id="GO:0016788">
    <property type="term" value="F:hydrolase activity, acting on ester bonds"/>
    <property type="evidence" value="ECO:0007669"/>
    <property type="project" value="InterPro"/>
</dbReference>
<evidence type="ECO:0000256" key="1">
    <source>
        <dbReference type="ARBA" id="ARBA00001947"/>
    </source>
</evidence>
<dbReference type="GO" id="GO:0046872">
    <property type="term" value="F:metal ion binding"/>
    <property type="evidence" value="ECO:0007669"/>
    <property type="project" value="UniProtKB-KW"/>
</dbReference>
<evidence type="ECO:0000256" key="4">
    <source>
        <dbReference type="ARBA" id="ARBA00022833"/>
    </source>
</evidence>
<evidence type="ECO:0000256" key="3">
    <source>
        <dbReference type="ARBA" id="ARBA00022801"/>
    </source>
</evidence>
<evidence type="ECO:0000256" key="2">
    <source>
        <dbReference type="ARBA" id="ARBA00022723"/>
    </source>
</evidence>
<accession>F4L3D6</accession>
<dbReference type="Pfam" id="PF24827">
    <property type="entry name" value="AstE_AspA_cat"/>
    <property type="match status" value="1"/>
</dbReference>
<dbReference type="RefSeq" id="WP_013767448.1">
    <property type="nucleotide sequence ID" value="NC_015510.1"/>
</dbReference>
<protein>
    <submittedName>
        <fullName evidence="6">Succinylglutamate desuccinylase/aspartoacylase</fullName>
    </submittedName>
</protein>
<dbReference type="InterPro" id="IPR043795">
    <property type="entry name" value="N-alpha-Ac-DABA-like"/>
</dbReference>
<feature type="domain" description="Succinylglutamate desuccinylase/Aspartoacylase catalytic" evidence="5">
    <location>
        <begin position="58"/>
        <end position="236"/>
    </location>
</feature>
<sequence>MNTGYSRTKATQSKPIKIYNTLIEAGQNVVIKIPVGRIPSGNIISIRAHVYRGPRVGPCMVALGGVHGDEVNGVEIVRRSVEQGIFTHLHAGTVIAIPLLNVYGFINFSRDVPDGKDVNRRFPGNATGSLASRVARIFTREILPVIDFGIDFHTGGRGHYNYPQVRFTPDHLPSAELAKAFGAPFTIEGKPVKSSLRRTAVDLNKAIIVYEGGENLRFDEFSIQQGILGMKRVMQYKGMFTEAAPAEASKYFEHTSWLRSPRSGMFHWVKCSGEQVKKDEILAFITDPFGEERTQVKAKHSGFIIGHNNTPVVSQGDALFHIASNQKPRPKKRKL</sequence>
<evidence type="ECO:0000259" key="5">
    <source>
        <dbReference type="Pfam" id="PF24827"/>
    </source>
</evidence>
<dbReference type="Gene3D" id="3.40.630.10">
    <property type="entry name" value="Zn peptidases"/>
    <property type="match status" value="1"/>
</dbReference>
<keyword evidence="4" id="KW-0862">Zinc</keyword>
<dbReference type="KEGG" id="hhy:Halhy_5087"/>
<organism evidence="6 7">
    <name type="scientific">Haliscomenobacter hydrossis (strain ATCC 27775 / DSM 1100 / LMG 10767 / O)</name>
    <dbReference type="NCBI Taxonomy" id="760192"/>
    <lineage>
        <taxon>Bacteria</taxon>
        <taxon>Pseudomonadati</taxon>
        <taxon>Bacteroidota</taxon>
        <taxon>Saprospiria</taxon>
        <taxon>Saprospirales</taxon>
        <taxon>Haliscomenobacteraceae</taxon>
        <taxon>Haliscomenobacter</taxon>
    </lineage>
</organism>
<dbReference type="AlphaFoldDB" id="F4L3D6"/>
<reference evidence="6 7" key="1">
    <citation type="journal article" date="2011" name="Stand. Genomic Sci.">
        <title>Complete genome sequence of Haliscomenobacter hydrossis type strain (O).</title>
        <authorList>
            <consortium name="US DOE Joint Genome Institute (JGI-PGF)"/>
            <person name="Daligault H."/>
            <person name="Lapidus A."/>
            <person name="Zeytun A."/>
            <person name="Nolan M."/>
            <person name="Lucas S."/>
            <person name="Del Rio T.G."/>
            <person name="Tice H."/>
            <person name="Cheng J.F."/>
            <person name="Tapia R."/>
            <person name="Han C."/>
            <person name="Goodwin L."/>
            <person name="Pitluck S."/>
            <person name="Liolios K."/>
            <person name="Pagani I."/>
            <person name="Ivanova N."/>
            <person name="Huntemann M."/>
            <person name="Mavromatis K."/>
            <person name="Mikhailova N."/>
            <person name="Pati A."/>
            <person name="Chen A."/>
            <person name="Palaniappan K."/>
            <person name="Land M."/>
            <person name="Hauser L."/>
            <person name="Brambilla E.M."/>
            <person name="Rohde M."/>
            <person name="Verbarg S."/>
            <person name="Goker M."/>
            <person name="Bristow J."/>
            <person name="Eisen J.A."/>
            <person name="Markowitz V."/>
            <person name="Hugenholtz P."/>
            <person name="Kyrpides N.C."/>
            <person name="Klenk H.P."/>
            <person name="Woyke T."/>
        </authorList>
    </citation>
    <scope>NUCLEOTIDE SEQUENCE [LARGE SCALE GENOMIC DNA]</scope>
    <source>
        <strain evidence="7">ATCC 27775 / DSM 1100 / LMG 10767 / O</strain>
    </source>
</reference>
<proteinExistence type="predicted"/>
<evidence type="ECO:0000313" key="6">
    <source>
        <dbReference type="EMBL" id="AEE52913.1"/>
    </source>
</evidence>
<dbReference type="Proteomes" id="UP000008461">
    <property type="component" value="Chromosome"/>
</dbReference>
<dbReference type="PANTHER" id="PTHR37326:SF2">
    <property type="entry name" value="SUCCINYLGLUTAMATE DESUCCINYLASE_ASPARTOACYLASE FAMILY PROTEIN"/>
    <property type="match status" value="1"/>
</dbReference>
<keyword evidence="7" id="KW-1185">Reference proteome</keyword>
<dbReference type="eggNOG" id="COG3608">
    <property type="taxonomic scope" value="Bacteria"/>
</dbReference>
<dbReference type="STRING" id="760192.Halhy_5087"/>
<keyword evidence="3" id="KW-0378">Hydrolase</keyword>
<dbReference type="InterPro" id="IPR055438">
    <property type="entry name" value="AstE_AspA_cat"/>
</dbReference>
<dbReference type="CDD" id="cd06251">
    <property type="entry name" value="M14_ASTE_ASPA-like"/>
    <property type="match status" value="1"/>
</dbReference>
<dbReference type="SUPFAM" id="SSF53187">
    <property type="entry name" value="Zn-dependent exopeptidases"/>
    <property type="match status" value="1"/>
</dbReference>
<keyword evidence="2" id="KW-0479">Metal-binding</keyword>
<evidence type="ECO:0000313" key="7">
    <source>
        <dbReference type="Proteomes" id="UP000008461"/>
    </source>
</evidence>